<organism evidence="2 3">
    <name type="scientific">Pseudoduganella violacea</name>
    <dbReference type="NCBI Taxonomy" id="1715466"/>
    <lineage>
        <taxon>Bacteria</taxon>
        <taxon>Pseudomonadati</taxon>
        <taxon>Pseudomonadota</taxon>
        <taxon>Betaproteobacteria</taxon>
        <taxon>Burkholderiales</taxon>
        <taxon>Oxalobacteraceae</taxon>
        <taxon>Telluria group</taxon>
        <taxon>Pseudoduganella</taxon>
    </lineage>
</organism>
<dbReference type="RefSeq" id="WP_221208004.1">
    <property type="nucleotide sequence ID" value="NZ_JACHXD010000001.1"/>
</dbReference>
<feature type="transmembrane region" description="Helical" evidence="1">
    <location>
        <begin position="306"/>
        <end position="324"/>
    </location>
</feature>
<feature type="transmembrane region" description="Helical" evidence="1">
    <location>
        <begin position="172"/>
        <end position="191"/>
    </location>
</feature>
<feature type="transmembrane region" description="Helical" evidence="1">
    <location>
        <begin position="115"/>
        <end position="134"/>
    </location>
</feature>
<feature type="transmembrane region" description="Helical" evidence="1">
    <location>
        <begin position="221"/>
        <end position="237"/>
    </location>
</feature>
<feature type="transmembrane region" description="Helical" evidence="1">
    <location>
        <begin position="273"/>
        <end position="294"/>
    </location>
</feature>
<dbReference type="Proteomes" id="UP000541535">
    <property type="component" value="Unassembled WGS sequence"/>
</dbReference>
<gene>
    <name evidence="2" type="ORF">FHS03_000122</name>
</gene>
<comment type="caution">
    <text evidence="2">The sequence shown here is derived from an EMBL/GenBank/DDBJ whole genome shotgun (WGS) entry which is preliminary data.</text>
</comment>
<sequence length="408" mass="43558">MPDLMPRRLQAHPLFLCGFRPFFLFTAGWGALAMAAWLAMLAGWLPMPDVAGGALQWHAHEMLYGFAMASVAGFLLTAVPEFTGAPGYGGATLFELSLLWLGARLAFLLSPWLGVWPAAVLNAALPLWLLWLLAPPVWRDPGRRHLSFLYALAALAAADAGFFIALARGAVALPWLYAANGVLMVLIVVTVSRVSMRIVNSGVDGDDDSGAAYLARPPRRNLATFAIALCTAVEFFLPGNAVAGWLALAASAAMLNLLNDWHVGMPLFRRWPLMLYAVYWLMALGFGAMGASLLGAPWPVSAGRHLLMAGAISLAILSVMCIAGRSHAGHWPERRAWVPLAAATIILAALLRYAAGLPQAGTLAASLLAVSGLLWLAAFALYLRYFWHVLAGPRPDQAQGCAGPAEEA</sequence>
<proteinExistence type="predicted"/>
<dbReference type="EMBL" id="JACHXD010000001">
    <property type="protein sequence ID" value="MBB3117103.1"/>
    <property type="molecule type" value="Genomic_DNA"/>
</dbReference>
<keyword evidence="1" id="KW-1133">Transmembrane helix</keyword>
<feature type="transmembrane region" description="Helical" evidence="1">
    <location>
        <begin position="21"/>
        <end position="42"/>
    </location>
</feature>
<feature type="transmembrane region" description="Helical" evidence="1">
    <location>
        <begin position="336"/>
        <end position="355"/>
    </location>
</feature>
<keyword evidence="1" id="KW-0472">Membrane</keyword>
<feature type="transmembrane region" description="Helical" evidence="1">
    <location>
        <begin position="361"/>
        <end position="383"/>
    </location>
</feature>
<keyword evidence="3" id="KW-1185">Reference proteome</keyword>
<dbReference type="InterPro" id="IPR010266">
    <property type="entry name" value="NnrS"/>
</dbReference>
<feature type="transmembrane region" description="Helical" evidence="1">
    <location>
        <begin position="62"/>
        <end position="79"/>
    </location>
</feature>
<evidence type="ECO:0000313" key="3">
    <source>
        <dbReference type="Proteomes" id="UP000541535"/>
    </source>
</evidence>
<keyword evidence="1" id="KW-0812">Transmembrane</keyword>
<feature type="transmembrane region" description="Helical" evidence="1">
    <location>
        <begin position="91"/>
        <end position="109"/>
    </location>
</feature>
<name>A0A7W5B5S9_9BURK</name>
<reference evidence="2 3" key="1">
    <citation type="submission" date="2020-08" db="EMBL/GenBank/DDBJ databases">
        <title>Genomic Encyclopedia of Type Strains, Phase III (KMG-III): the genomes of soil and plant-associated and newly described type strains.</title>
        <authorList>
            <person name="Whitman W."/>
        </authorList>
    </citation>
    <scope>NUCLEOTIDE SEQUENCE [LARGE SCALE GENOMIC DNA]</scope>
    <source>
        <strain evidence="2 3">CECT 8897</strain>
    </source>
</reference>
<accession>A0A7W5B5S9</accession>
<dbReference type="Pfam" id="PF05940">
    <property type="entry name" value="NnrS"/>
    <property type="match status" value="1"/>
</dbReference>
<dbReference type="AlphaFoldDB" id="A0A7W5B5S9"/>
<evidence type="ECO:0000313" key="2">
    <source>
        <dbReference type="EMBL" id="MBB3117103.1"/>
    </source>
</evidence>
<feature type="transmembrane region" description="Helical" evidence="1">
    <location>
        <begin position="146"/>
        <end position="166"/>
    </location>
</feature>
<protein>
    <submittedName>
        <fullName evidence="2">Uncharacterized protein involved in response to NO</fullName>
    </submittedName>
</protein>
<evidence type="ECO:0000256" key="1">
    <source>
        <dbReference type="SAM" id="Phobius"/>
    </source>
</evidence>